<keyword evidence="15" id="KW-0233">DNA recombination</keyword>
<dbReference type="InterPro" id="IPR012340">
    <property type="entry name" value="NA-bd_OB-fold"/>
</dbReference>
<dbReference type="InterPro" id="IPR033651">
    <property type="entry name" value="PaeLigD_Pol-like"/>
</dbReference>
<dbReference type="Pfam" id="PF21686">
    <property type="entry name" value="LigD_Prim-Pol"/>
    <property type="match status" value="1"/>
</dbReference>
<evidence type="ECO:0000256" key="21">
    <source>
        <dbReference type="SAM" id="MobiDB-lite"/>
    </source>
</evidence>
<accession>A0AAW9PY20</accession>
<keyword evidence="11" id="KW-0269">Exonuclease</keyword>
<dbReference type="Pfam" id="PF13298">
    <property type="entry name" value="LigD_N"/>
    <property type="match status" value="1"/>
</dbReference>
<dbReference type="PANTHER" id="PTHR42705">
    <property type="entry name" value="BIFUNCTIONAL NON-HOMOLOGOUS END JOINING PROTEIN LIGD"/>
    <property type="match status" value="1"/>
</dbReference>
<keyword evidence="10" id="KW-0378">Hydrolase</keyword>
<dbReference type="Gene3D" id="2.40.50.140">
    <property type="entry name" value="Nucleic acid-binding proteins"/>
    <property type="match status" value="1"/>
</dbReference>
<dbReference type="GO" id="GO:0005524">
    <property type="term" value="F:ATP binding"/>
    <property type="evidence" value="ECO:0007669"/>
    <property type="project" value="UniProtKB-KW"/>
</dbReference>
<evidence type="ECO:0000256" key="16">
    <source>
        <dbReference type="ARBA" id="ARBA00023204"/>
    </source>
</evidence>
<dbReference type="Pfam" id="PF01068">
    <property type="entry name" value="DNA_ligase_A_M"/>
    <property type="match status" value="1"/>
</dbReference>
<gene>
    <name evidence="23" type="primary">ligD</name>
    <name evidence="23" type="ORF">V4F39_00675</name>
</gene>
<dbReference type="Proteomes" id="UP001336250">
    <property type="component" value="Unassembled WGS sequence"/>
</dbReference>
<dbReference type="NCBIfam" id="TIGR02777">
    <property type="entry name" value="LigD_PE_dom"/>
    <property type="match status" value="1"/>
</dbReference>
<dbReference type="EC" id="6.5.1.1" evidence="2"/>
<dbReference type="RefSeq" id="WP_332287300.1">
    <property type="nucleotide sequence ID" value="NZ_JAZIBG010000003.1"/>
</dbReference>
<keyword evidence="8" id="KW-0547">Nucleotide-binding</keyword>
<evidence type="ECO:0000256" key="11">
    <source>
        <dbReference type="ARBA" id="ARBA00022839"/>
    </source>
</evidence>
<dbReference type="CDD" id="cd07971">
    <property type="entry name" value="OBF_DNA_ligase_LigD"/>
    <property type="match status" value="1"/>
</dbReference>
<evidence type="ECO:0000313" key="24">
    <source>
        <dbReference type="Proteomes" id="UP001336250"/>
    </source>
</evidence>
<keyword evidence="18" id="KW-0511">Multifunctional enzyme</keyword>
<keyword evidence="9" id="KW-0227">DNA damage</keyword>
<dbReference type="CDD" id="cd04862">
    <property type="entry name" value="PaeLigD_Pol_like"/>
    <property type="match status" value="1"/>
</dbReference>
<feature type="domain" description="ATP-dependent DNA ligase family profile" evidence="22">
    <location>
        <begin position="311"/>
        <end position="409"/>
    </location>
</feature>
<dbReference type="GO" id="GO:0003910">
    <property type="term" value="F:DNA ligase (ATP) activity"/>
    <property type="evidence" value="ECO:0007669"/>
    <property type="project" value="UniProtKB-EC"/>
</dbReference>
<dbReference type="CDD" id="cd07906">
    <property type="entry name" value="Adenylation_DNA_ligase_LigD_LigC"/>
    <property type="match status" value="1"/>
</dbReference>
<dbReference type="Gene3D" id="3.90.920.10">
    <property type="entry name" value="DNA primase, PRIM domain"/>
    <property type="match status" value="1"/>
</dbReference>
<keyword evidence="13" id="KW-0239">DNA-directed DNA polymerase</keyword>
<keyword evidence="17" id="KW-0464">Manganese</keyword>
<dbReference type="GO" id="GO:0046872">
    <property type="term" value="F:metal ion binding"/>
    <property type="evidence" value="ECO:0007669"/>
    <property type="project" value="UniProtKB-KW"/>
</dbReference>
<evidence type="ECO:0000256" key="6">
    <source>
        <dbReference type="ARBA" id="ARBA00022722"/>
    </source>
</evidence>
<dbReference type="GO" id="GO:0004527">
    <property type="term" value="F:exonuclease activity"/>
    <property type="evidence" value="ECO:0007669"/>
    <property type="project" value="UniProtKB-KW"/>
</dbReference>
<dbReference type="NCBIfam" id="NF004628">
    <property type="entry name" value="PRK05972.1"/>
    <property type="match status" value="1"/>
</dbReference>
<dbReference type="Gene3D" id="3.30.1490.70">
    <property type="match status" value="1"/>
</dbReference>
<dbReference type="SUPFAM" id="SSF50249">
    <property type="entry name" value="Nucleic acid-binding proteins"/>
    <property type="match status" value="1"/>
</dbReference>
<dbReference type="InterPro" id="IPR012309">
    <property type="entry name" value="DNA_ligase_ATP-dep_C"/>
</dbReference>
<dbReference type="EMBL" id="JAZIBG010000003">
    <property type="protein sequence ID" value="MEF7612401.1"/>
    <property type="molecule type" value="Genomic_DNA"/>
</dbReference>
<evidence type="ECO:0000256" key="15">
    <source>
        <dbReference type="ARBA" id="ARBA00023172"/>
    </source>
</evidence>
<comment type="caution">
    <text evidence="23">The sequence shown here is derived from an EMBL/GenBank/DDBJ whole genome shotgun (WGS) entry which is preliminary data.</text>
</comment>
<evidence type="ECO:0000256" key="13">
    <source>
        <dbReference type="ARBA" id="ARBA00022932"/>
    </source>
</evidence>
<keyword evidence="3 23" id="KW-0436">Ligase</keyword>
<keyword evidence="6" id="KW-0540">Nuclease</keyword>
<evidence type="ECO:0000256" key="3">
    <source>
        <dbReference type="ARBA" id="ARBA00022598"/>
    </source>
</evidence>
<dbReference type="PANTHER" id="PTHR42705:SF2">
    <property type="entry name" value="BIFUNCTIONAL NON-HOMOLOGOUS END JOINING PROTEIN LIGD"/>
    <property type="match status" value="1"/>
</dbReference>
<sequence>MSDPLQPYRAKRDFSQSPEPQGGQASGAALGFVVQKHAARALHYDFRLELDGTLKSWAIPKGPSLDPHDKRMAVQVEDHPLDYAGFEGTIPAGHYGAGTVIVWDRGTWEADGDARAALAAGKLKFTLRGEKLGGRWTLVRMRGKGSGKQVPWLLIKEADDYARPAAEYNVVAAAPGSVLGTSSRAAAATPASAAKAGMRRKPKPDPLPLTLAPQLATLVDALPAEGEWIYEIKFDGYRLLARVDGEDVRLFTRNGHDWTSKLRPLAQAVAGLGLRSGWLDGEIVVQDAQGVPDFQQLQNAFDQRKPQGILYFLFDAPYLDGQDLRAAPLRERRERLRAVLEAAGPQSALRFSEDFVVEPAHLLHTACQMRMEGVIGKRADAPYTSGRGRTWIKLKCQQRQEFVIGGYTDPKGSRQGLGALLLGVHDAAGALQYAGNVGTGFDQRTLADLARQLARLHAEQSPFDALPAGVKGHWVKPKLVAEVSFAEWTKEGRVRQAVFHGLRSDKPPRAIGREHAVAPPAPGAARGRPAKAGAPAARRRSVLPEGLRLTHAERVIDASTGITKRELAEYAARAASRLLPQLRGRPVSLVRAPAGIGGELFFQKHDDTGKMAGMRQLDPALDPGHAPLMEIASLTALLGAVQMNVIELHTWNATVRSIERPDRMTFDLDPGEGLAWPRMLEAAHLVKALLDELGLQSLLKTSGGKGLHVVVPFKPSLGWVAVKALSQRIVQHLAATLPDRFVAKSGPRNRVGKIFVDYLRNGRGATTVAAWSPRARPGIGVSVPVHWEELDGLTSGAHWTLRNIDERLAMPDPWAQGAALRRQTLRTAMRVLDFVPPADDGPPQAAERPSSPRAGTLRG</sequence>
<comment type="catalytic activity">
    <reaction evidence="20">
        <text>ATP + (deoxyribonucleotide)n-3'-hydroxyl + 5'-phospho-(deoxyribonucleotide)m = (deoxyribonucleotide)n+m + AMP + diphosphate.</text>
        <dbReference type="EC" id="6.5.1.1"/>
    </reaction>
</comment>
<dbReference type="InterPro" id="IPR014144">
    <property type="entry name" value="LigD_PE_domain"/>
</dbReference>
<evidence type="ECO:0000256" key="4">
    <source>
        <dbReference type="ARBA" id="ARBA00022679"/>
    </source>
</evidence>
<evidence type="ECO:0000256" key="14">
    <source>
        <dbReference type="ARBA" id="ARBA00023125"/>
    </source>
</evidence>
<comment type="cofactor">
    <cofactor evidence="1">
        <name>Mn(2+)</name>
        <dbReference type="ChEBI" id="CHEBI:29035"/>
    </cofactor>
</comment>
<reference evidence="23 24" key="1">
    <citation type="submission" date="2024-02" db="EMBL/GenBank/DDBJ databases">
        <title>Genome sequence of Aquincola sp. MAHUQ-54.</title>
        <authorList>
            <person name="Huq M.A."/>
        </authorList>
    </citation>
    <scope>NUCLEOTIDE SEQUENCE [LARGE SCALE GENOMIC DNA]</scope>
    <source>
        <strain evidence="23 24">MAHUQ-54</strain>
    </source>
</reference>
<dbReference type="InterPro" id="IPR014143">
    <property type="entry name" value="NHEJ_ligase_prk"/>
</dbReference>
<dbReference type="GO" id="GO:0003677">
    <property type="term" value="F:DNA binding"/>
    <property type="evidence" value="ECO:0007669"/>
    <property type="project" value="UniProtKB-KW"/>
</dbReference>
<evidence type="ECO:0000259" key="22">
    <source>
        <dbReference type="PROSITE" id="PS50160"/>
    </source>
</evidence>
<keyword evidence="7" id="KW-0479">Metal-binding</keyword>
<feature type="compositionally biased region" description="Low complexity" evidence="21">
    <location>
        <begin position="523"/>
        <end position="536"/>
    </location>
</feature>
<keyword evidence="5" id="KW-0548">Nucleotidyltransferase</keyword>
<evidence type="ECO:0000256" key="17">
    <source>
        <dbReference type="ARBA" id="ARBA00023211"/>
    </source>
</evidence>
<dbReference type="GO" id="GO:0006281">
    <property type="term" value="P:DNA repair"/>
    <property type="evidence" value="ECO:0007669"/>
    <property type="project" value="UniProtKB-KW"/>
</dbReference>
<evidence type="ECO:0000256" key="8">
    <source>
        <dbReference type="ARBA" id="ARBA00022741"/>
    </source>
</evidence>
<evidence type="ECO:0000256" key="12">
    <source>
        <dbReference type="ARBA" id="ARBA00022840"/>
    </source>
</evidence>
<dbReference type="InterPro" id="IPR012310">
    <property type="entry name" value="DNA_ligase_ATP-dep_cent"/>
</dbReference>
<dbReference type="PROSITE" id="PS50160">
    <property type="entry name" value="DNA_LIGASE_A3"/>
    <property type="match status" value="1"/>
</dbReference>
<organism evidence="23 24">
    <name type="scientific">Aquincola agrisoli</name>
    <dbReference type="NCBI Taxonomy" id="3119538"/>
    <lineage>
        <taxon>Bacteria</taxon>
        <taxon>Pseudomonadati</taxon>
        <taxon>Pseudomonadota</taxon>
        <taxon>Betaproteobacteria</taxon>
        <taxon>Burkholderiales</taxon>
        <taxon>Sphaerotilaceae</taxon>
        <taxon>Aquincola</taxon>
    </lineage>
</organism>
<dbReference type="Gene3D" id="3.30.470.30">
    <property type="entry name" value="DNA ligase/mRNA capping enzyme"/>
    <property type="match status" value="1"/>
</dbReference>
<keyword evidence="24" id="KW-1185">Reference proteome</keyword>
<dbReference type="NCBIfam" id="TIGR02779">
    <property type="entry name" value="NHEJ_ligase_lig"/>
    <property type="match status" value="1"/>
</dbReference>
<evidence type="ECO:0000256" key="10">
    <source>
        <dbReference type="ARBA" id="ARBA00022801"/>
    </source>
</evidence>
<evidence type="ECO:0000256" key="5">
    <source>
        <dbReference type="ARBA" id="ARBA00022695"/>
    </source>
</evidence>
<dbReference type="InterPro" id="IPR014145">
    <property type="entry name" value="LigD_pol_dom"/>
</dbReference>
<dbReference type="Pfam" id="PF04679">
    <property type="entry name" value="DNA_ligase_A_C"/>
    <property type="match status" value="1"/>
</dbReference>
<keyword evidence="12" id="KW-0067">ATP-binding</keyword>
<evidence type="ECO:0000313" key="23">
    <source>
        <dbReference type="EMBL" id="MEF7612401.1"/>
    </source>
</evidence>
<evidence type="ECO:0000256" key="18">
    <source>
        <dbReference type="ARBA" id="ARBA00023268"/>
    </source>
</evidence>
<protein>
    <recommendedName>
        <fullName evidence="2">DNA ligase (ATP)</fullName>
        <ecNumber evidence="2">6.5.1.1</ecNumber>
    </recommendedName>
    <alternativeName>
        <fullName evidence="19">NHEJ DNA polymerase</fullName>
    </alternativeName>
</protein>
<evidence type="ECO:0000256" key="1">
    <source>
        <dbReference type="ARBA" id="ARBA00001936"/>
    </source>
</evidence>
<dbReference type="GO" id="GO:0003887">
    <property type="term" value="F:DNA-directed DNA polymerase activity"/>
    <property type="evidence" value="ECO:0007669"/>
    <property type="project" value="UniProtKB-KW"/>
</dbReference>
<dbReference type="NCBIfam" id="TIGR02778">
    <property type="entry name" value="ligD_pol"/>
    <property type="match status" value="1"/>
</dbReference>
<evidence type="ECO:0000256" key="20">
    <source>
        <dbReference type="ARBA" id="ARBA00034003"/>
    </source>
</evidence>
<evidence type="ECO:0000256" key="2">
    <source>
        <dbReference type="ARBA" id="ARBA00012727"/>
    </source>
</evidence>
<feature type="region of interest" description="Disordered" evidence="21">
    <location>
        <begin position="834"/>
        <end position="859"/>
    </location>
</feature>
<name>A0AAW9PY20_9BURK</name>
<evidence type="ECO:0000256" key="7">
    <source>
        <dbReference type="ARBA" id="ARBA00022723"/>
    </source>
</evidence>
<evidence type="ECO:0000256" key="9">
    <source>
        <dbReference type="ARBA" id="ARBA00022763"/>
    </source>
</evidence>
<dbReference type="InterPro" id="IPR014146">
    <property type="entry name" value="LigD_ligase_dom"/>
</dbReference>
<feature type="region of interest" description="Disordered" evidence="21">
    <location>
        <begin position="1"/>
        <end position="26"/>
    </location>
</feature>
<feature type="region of interest" description="Disordered" evidence="21">
    <location>
        <begin position="517"/>
        <end position="539"/>
    </location>
</feature>
<dbReference type="NCBIfam" id="TIGR02776">
    <property type="entry name" value="NHEJ_ligase_prk"/>
    <property type="match status" value="1"/>
</dbReference>
<proteinExistence type="predicted"/>
<keyword evidence="4" id="KW-0808">Transferase</keyword>
<keyword evidence="14" id="KW-0238">DNA-binding</keyword>
<evidence type="ECO:0000256" key="19">
    <source>
        <dbReference type="ARBA" id="ARBA00029943"/>
    </source>
</evidence>
<keyword evidence="16" id="KW-0234">DNA repair</keyword>
<dbReference type="GO" id="GO:0006310">
    <property type="term" value="P:DNA recombination"/>
    <property type="evidence" value="ECO:0007669"/>
    <property type="project" value="UniProtKB-KW"/>
</dbReference>
<dbReference type="AlphaFoldDB" id="A0AAW9PY20"/>
<dbReference type="InterPro" id="IPR052171">
    <property type="entry name" value="NHEJ_LigD"/>
</dbReference>
<dbReference type="SUPFAM" id="SSF56091">
    <property type="entry name" value="DNA ligase/mRNA capping enzyme, catalytic domain"/>
    <property type="match status" value="1"/>
</dbReference>